<dbReference type="EMBL" id="CP136924">
    <property type="protein sequence ID" value="WXA01557.1"/>
    <property type="molecule type" value="Genomic_DNA"/>
</dbReference>
<evidence type="ECO:0000313" key="3">
    <source>
        <dbReference type="Proteomes" id="UP001368318"/>
    </source>
</evidence>
<gene>
    <name evidence="2" type="ORF">R3L15_00120</name>
    <name evidence="1" type="ORF">R3L16_07275</name>
</gene>
<evidence type="ECO:0008006" key="4">
    <source>
        <dbReference type="Google" id="ProtNLM"/>
    </source>
</evidence>
<dbReference type="EMBL" id="CP136925">
    <property type="protein sequence ID" value="WXA13295.1"/>
    <property type="molecule type" value="Genomic_DNA"/>
</dbReference>
<proteinExistence type="predicted"/>
<dbReference type="RefSeq" id="WP_338732482.1">
    <property type="nucleotide sequence ID" value="NZ_CP136924.1"/>
</dbReference>
<keyword evidence="3" id="KW-1185">Reference proteome</keyword>
<evidence type="ECO:0000313" key="2">
    <source>
        <dbReference type="EMBL" id="WXA13295.1"/>
    </source>
</evidence>
<protein>
    <recommendedName>
        <fullName evidence="4">Auto-transporter adhesin head GIN domain-containing protein</fullName>
    </recommendedName>
</protein>
<organism evidence="2">
    <name type="scientific">Mangrovimonas cancribranchiae</name>
    <dbReference type="NCBI Taxonomy" id="3080055"/>
    <lineage>
        <taxon>Bacteria</taxon>
        <taxon>Pseudomonadati</taxon>
        <taxon>Bacteroidota</taxon>
        <taxon>Flavobacteriia</taxon>
        <taxon>Flavobacteriales</taxon>
        <taxon>Flavobacteriaceae</taxon>
        <taxon>Mangrovimonas</taxon>
    </lineage>
</organism>
<name>A0AAU6P8H9_9FLAO</name>
<accession>A0AAU6P8H9</accession>
<reference evidence="2 3" key="1">
    <citation type="submission" date="2023-10" db="EMBL/GenBank/DDBJ databases">
        <title>Culture-based analysis of two novel bacteria associated with mangrove crab gills.</title>
        <authorList>
            <person name="Yang X."/>
            <person name="Garuglieri E."/>
            <person name="Van Goethem M.W."/>
            <person name="Fusi M."/>
            <person name="Marasco R."/>
            <person name="Daffonchio D.G."/>
        </authorList>
    </citation>
    <scope>NUCLEOTIDE SEQUENCE</scope>
    <source>
        <strain evidence="2">UG2-1</strain>
        <strain evidence="1">UG2-2</strain>
        <strain evidence="3">UG2_2</strain>
    </source>
</reference>
<sequence>MKSASLSKRFLFLIYVLIWFFSPVLVAQQHIQRQLDLSNVQHININANKSFKVHVKTTNTTRAEVTLKSEGEYGNQLALITTIKNDTLYISSEFQPLFKVFDDKLAAHKVISLELMISLPEGKDVYLKSDLANVFCKGRFNRVVVELVNGQFHGNNMQGNAIINTIRGNIYIKTLYTEQSYFKSQNRTSKTIVNNVFKQTLNSINGDIFISKTE</sequence>
<evidence type="ECO:0000313" key="1">
    <source>
        <dbReference type="EMBL" id="WXA01557.1"/>
    </source>
</evidence>
<dbReference type="KEGG" id="mcaa:R3L15_00120"/>
<dbReference type="Proteomes" id="UP001368318">
    <property type="component" value="Chromosome"/>
</dbReference>
<dbReference type="AlphaFoldDB" id="A0AAU6P8H9"/>